<gene>
    <name evidence="1" type="ORF">POL67_51690</name>
</gene>
<proteinExistence type="predicted"/>
<dbReference type="RefSeq" id="WP_271930303.1">
    <property type="nucleotide sequence ID" value="NZ_JAQNDO010000001.1"/>
</dbReference>
<keyword evidence="2" id="KW-1185">Reference proteome</keyword>
<name>A0ABT5F7G4_9BACT</name>
<evidence type="ECO:0008006" key="3">
    <source>
        <dbReference type="Google" id="ProtNLM"/>
    </source>
</evidence>
<protein>
    <recommendedName>
        <fullName evidence="3">STAS/SEC14 domain-containing protein</fullName>
    </recommendedName>
</protein>
<evidence type="ECO:0000313" key="1">
    <source>
        <dbReference type="EMBL" id="MDC0749896.1"/>
    </source>
</evidence>
<evidence type="ECO:0000313" key="2">
    <source>
        <dbReference type="Proteomes" id="UP001221411"/>
    </source>
</evidence>
<sequence length="150" mass="16687">MADTPNLWVPGHTSLDAFIDIVPDVAWFEPPDVLVFCPAREMTPADAERIATFARDASRRTNGLFTVSDLSKTLGHVSVSSALEFNRQFDTKFLRAGAIVVTSYRMRAISETLVRAARLLKLDVAKAPVRYFEDHASARAWFDTLRQGAS</sequence>
<comment type="caution">
    <text evidence="1">The sequence shown here is derived from an EMBL/GenBank/DDBJ whole genome shotgun (WGS) entry which is preliminary data.</text>
</comment>
<accession>A0ABT5F7G4</accession>
<dbReference type="Proteomes" id="UP001221411">
    <property type="component" value="Unassembled WGS sequence"/>
</dbReference>
<organism evidence="1 2">
    <name type="scientific">Polyangium mundeleinium</name>
    <dbReference type="NCBI Taxonomy" id="2995306"/>
    <lineage>
        <taxon>Bacteria</taxon>
        <taxon>Pseudomonadati</taxon>
        <taxon>Myxococcota</taxon>
        <taxon>Polyangia</taxon>
        <taxon>Polyangiales</taxon>
        <taxon>Polyangiaceae</taxon>
        <taxon>Polyangium</taxon>
    </lineage>
</organism>
<dbReference type="EMBL" id="JAQNDO010000001">
    <property type="protein sequence ID" value="MDC0749896.1"/>
    <property type="molecule type" value="Genomic_DNA"/>
</dbReference>
<reference evidence="1 2" key="1">
    <citation type="submission" date="2022-11" db="EMBL/GenBank/DDBJ databases">
        <title>Minimal conservation of predation-associated metabolite biosynthetic gene clusters underscores biosynthetic potential of Myxococcota including descriptions for ten novel species: Archangium lansinium sp. nov., Myxococcus landrumus sp. nov., Nannocystis bai.</title>
        <authorList>
            <person name="Ahearne A."/>
            <person name="Stevens C."/>
            <person name="Dowd S."/>
        </authorList>
    </citation>
    <scope>NUCLEOTIDE SEQUENCE [LARGE SCALE GENOMIC DNA]</scope>
    <source>
        <strain evidence="1 2">RJM3</strain>
    </source>
</reference>